<comment type="similarity">
    <text evidence="1">In the N-terminal section; belongs to the LXG family.</text>
</comment>
<proteinExistence type="inferred from homology"/>
<accession>A0ABT9Z2Y5</accession>
<dbReference type="PANTHER" id="PTHR34976:SF2">
    <property type="entry name" value="TYPE VII SECRETION SYSTEM PROTEIN ESSD"/>
    <property type="match status" value="1"/>
</dbReference>
<dbReference type="InterPro" id="IPR051768">
    <property type="entry name" value="Bact_secretion_toxin"/>
</dbReference>
<evidence type="ECO:0000313" key="4">
    <source>
        <dbReference type="Proteomes" id="UP001232245"/>
    </source>
</evidence>
<keyword evidence="4" id="KW-1185">Reference proteome</keyword>
<dbReference type="EMBL" id="JAUSTZ010000006">
    <property type="protein sequence ID" value="MDQ0226628.1"/>
    <property type="molecule type" value="Genomic_DNA"/>
</dbReference>
<dbReference type="Proteomes" id="UP001232245">
    <property type="component" value="Unassembled WGS sequence"/>
</dbReference>
<dbReference type="PANTHER" id="PTHR34976">
    <property type="entry name" value="RIBONUCLEASE YQCG-RELATED"/>
    <property type="match status" value="1"/>
</dbReference>
<reference evidence="3 4" key="1">
    <citation type="submission" date="2023-07" db="EMBL/GenBank/DDBJ databases">
        <title>Genomic Encyclopedia of Type Strains, Phase IV (KMG-IV): sequencing the most valuable type-strain genomes for metagenomic binning, comparative biology and taxonomic classification.</title>
        <authorList>
            <person name="Goeker M."/>
        </authorList>
    </citation>
    <scope>NUCLEOTIDE SEQUENCE [LARGE SCALE GENOMIC DNA]</scope>
    <source>
        <strain evidence="3 4">DSM 17723</strain>
    </source>
</reference>
<organism evidence="3 4">
    <name type="scientific">Metabacillus niabensis</name>
    <dbReference type="NCBI Taxonomy" id="324854"/>
    <lineage>
        <taxon>Bacteria</taxon>
        <taxon>Bacillati</taxon>
        <taxon>Bacillota</taxon>
        <taxon>Bacilli</taxon>
        <taxon>Bacillales</taxon>
        <taxon>Bacillaceae</taxon>
        <taxon>Metabacillus</taxon>
    </lineage>
</organism>
<evidence type="ECO:0000259" key="2">
    <source>
        <dbReference type="PROSITE" id="PS51756"/>
    </source>
</evidence>
<gene>
    <name evidence="3" type="ORF">J2S02_002973</name>
</gene>
<comment type="caution">
    <text evidence="3">The sequence shown here is derived from an EMBL/GenBank/DDBJ whole genome shotgun (WGS) entry which is preliminary data.</text>
</comment>
<evidence type="ECO:0000256" key="1">
    <source>
        <dbReference type="ARBA" id="ARBA00034117"/>
    </source>
</evidence>
<protein>
    <submittedName>
        <fullName evidence="3">Ribonuclease toxin of YeeF-YezG toxin-antitoxin module</fullName>
    </submittedName>
</protein>
<dbReference type="InterPro" id="IPR006829">
    <property type="entry name" value="LXG_dom"/>
</dbReference>
<sequence length="235" mass="27274">MRGKLEALKNNFSRIVNLDESFSGKGAEAIKGFYRGQMDVVDAWIRLIDRQVAFFYGIEGSMEDMELANEATVHVSFLEDELAHRNHKDLEMVASFQRELAAILNQINDLVPLEIFSTDHFAEELSKAENERKETVIAIEQFDYELKNEYYLSEADEQYAEALMKQLIEATRQGNKTSPIHFNLEKYKTSELYKRMSQVEQQAADYINFKEKQDEIRRVKEELGAKKLLEKKGGK</sequence>
<dbReference type="PROSITE" id="PS51756">
    <property type="entry name" value="LXG"/>
    <property type="match status" value="1"/>
</dbReference>
<dbReference type="Pfam" id="PF04740">
    <property type="entry name" value="LXG"/>
    <property type="match status" value="1"/>
</dbReference>
<evidence type="ECO:0000313" key="3">
    <source>
        <dbReference type="EMBL" id="MDQ0226628.1"/>
    </source>
</evidence>
<name>A0ABT9Z2Y5_9BACI</name>
<feature type="domain" description="LXG" evidence="2">
    <location>
        <begin position="1"/>
        <end position="213"/>
    </location>
</feature>